<feature type="domain" description="CCHC-type" evidence="2">
    <location>
        <begin position="152"/>
        <end position="167"/>
    </location>
</feature>
<evidence type="ECO:0000256" key="1">
    <source>
        <dbReference type="PROSITE-ProRule" id="PRU00047"/>
    </source>
</evidence>
<protein>
    <recommendedName>
        <fullName evidence="2">CCHC-type domain-containing protein</fullName>
    </recommendedName>
</protein>
<evidence type="ECO:0000259" key="2">
    <source>
        <dbReference type="PROSITE" id="PS50158"/>
    </source>
</evidence>
<keyword evidence="1" id="KW-0479">Metal-binding</keyword>
<dbReference type="SUPFAM" id="SSF57756">
    <property type="entry name" value="Retrovirus zinc finger-like domains"/>
    <property type="match status" value="1"/>
</dbReference>
<dbReference type="AlphaFoldDB" id="A0A6L2ME87"/>
<keyword evidence="1" id="KW-0863">Zinc-finger</keyword>
<organism evidence="3">
    <name type="scientific">Tanacetum cinerariifolium</name>
    <name type="common">Dalmatian daisy</name>
    <name type="synonym">Chrysanthemum cinerariifolium</name>
    <dbReference type="NCBI Taxonomy" id="118510"/>
    <lineage>
        <taxon>Eukaryota</taxon>
        <taxon>Viridiplantae</taxon>
        <taxon>Streptophyta</taxon>
        <taxon>Embryophyta</taxon>
        <taxon>Tracheophyta</taxon>
        <taxon>Spermatophyta</taxon>
        <taxon>Magnoliopsida</taxon>
        <taxon>eudicotyledons</taxon>
        <taxon>Gunneridae</taxon>
        <taxon>Pentapetalae</taxon>
        <taxon>asterids</taxon>
        <taxon>campanulids</taxon>
        <taxon>Asterales</taxon>
        <taxon>Asteraceae</taxon>
        <taxon>Asteroideae</taxon>
        <taxon>Anthemideae</taxon>
        <taxon>Anthemidinae</taxon>
        <taxon>Tanacetum</taxon>
    </lineage>
</organism>
<dbReference type="InterPro" id="IPR036875">
    <property type="entry name" value="Znf_CCHC_sf"/>
</dbReference>
<dbReference type="Gene3D" id="4.10.60.10">
    <property type="entry name" value="Zinc finger, CCHC-type"/>
    <property type="match status" value="1"/>
</dbReference>
<dbReference type="GO" id="GO:0008270">
    <property type="term" value="F:zinc ion binding"/>
    <property type="evidence" value="ECO:0007669"/>
    <property type="project" value="UniProtKB-KW"/>
</dbReference>
<dbReference type="PROSITE" id="PS50158">
    <property type="entry name" value="ZF_CCHC"/>
    <property type="match status" value="1"/>
</dbReference>
<keyword evidence="1" id="KW-0862">Zinc</keyword>
<accession>A0A6L2ME87</accession>
<gene>
    <name evidence="3" type="ORF">Tci_043030</name>
</gene>
<dbReference type="EMBL" id="BKCJ010006231">
    <property type="protein sequence ID" value="GEU71052.1"/>
    <property type="molecule type" value="Genomic_DNA"/>
</dbReference>
<dbReference type="InterPro" id="IPR001878">
    <property type="entry name" value="Znf_CCHC"/>
</dbReference>
<dbReference type="GO" id="GO:0003676">
    <property type="term" value="F:nucleic acid binding"/>
    <property type="evidence" value="ECO:0007669"/>
    <property type="project" value="InterPro"/>
</dbReference>
<evidence type="ECO:0000313" key="3">
    <source>
        <dbReference type="EMBL" id="GEU71052.1"/>
    </source>
</evidence>
<sequence>MIPGSIPQRGGSRTYNKDLGCVWLARISFRGGRLVISSADLGVFGCAVLPVEYVWFMYTPTRVRLVDRFAPRYFAATHIFGGVTAKYFKKIYKPANNNLRTSLNLRNKNLDATLRYKNDNQSGQFGNQRTMNVVRARENVGSPVVQQSGIQCFNCKEFSHFAKECTKPKKELEAHYSYMVKIQEVPTADLNTDSEPLEQNDQNNVESNDERVALANLIANLKLDKQKDSKAIKERKHNTCSGIERVQNYSCGN</sequence>
<name>A0A6L2ME87_TANCI</name>
<comment type="caution">
    <text evidence="3">The sequence shown here is derived from an EMBL/GenBank/DDBJ whole genome shotgun (WGS) entry which is preliminary data.</text>
</comment>
<dbReference type="SMART" id="SM00343">
    <property type="entry name" value="ZnF_C2HC"/>
    <property type="match status" value="1"/>
</dbReference>
<proteinExistence type="predicted"/>
<reference evidence="3" key="1">
    <citation type="journal article" date="2019" name="Sci. Rep.">
        <title>Draft genome of Tanacetum cinerariifolium, the natural source of mosquito coil.</title>
        <authorList>
            <person name="Yamashiro T."/>
            <person name="Shiraishi A."/>
            <person name="Satake H."/>
            <person name="Nakayama K."/>
        </authorList>
    </citation>
    <scope>NUCLEOTIDE SEQUENCE</scope>
</reference>